<dbReference type="EMBL" id="FNBH01000001">
    <property type="protein sequence ID" value="SDF02709.1"/>
    <property type="molecule type" value="Genomic_DNA"/>
</dbReference>
<dbReference type="STRING" id="454006.SAMN05421825_0873"/>
<evidence type="ECO:0000313" key="2">
    <source>
        <dbReference type="Proteomes" id="UP000199203"/>
    </source>
</evidence>
<sequence length="206" mass="24448">MDIKIYNEYLVLYQLLTNSFVEIPSHYKDGFYKCYQKDYTIVKGENLKILEKFEKISLTDIYNTGKDTSNLPFSVEPFSSMKLCLSQEGSYCVYVELGLLIFYYLVNFYKKAIEEFLDVLEEMNKDKFVPVKLTEQNIYEIDFYYLKSKEGIFFGIENFNRVFALFGQSNNGIFYVNNKLEFIVDKGRIDNILNYIEKINFTVFED</sequence>
<dbReference type="Proteomes" id="UP000199203">
    <property type="component" value="Unassembled WGS sequence"/>
</dbReference>
<name>A0A1G7HRS0_9FLAO</name>
<dbReference type="RefSeq" id="WP_089871649.1">
    <property type="nucleotide sequence ID" value="NZ_FNBH01000001.1"/>
</dbReference>
<reference evidence="2" key="1">
    <citation type="submission" date="2016-10" db="EMBL/GenBank/DDBJ databases">
        <authorList>
            <person name="Varghese N."/>
            <person name="Submissions S."/>
        </authorList>
    </citation>
    <scope>NUCLEOTIDE SEQUENCE [LARGE SCALE GENOMIC DNA]</scope>
    <source>
        <strain evidence="2">DSM 19684</strain>
    </source>
</reference>
<keyword evidence="2" id="KW-1185">Reference proteome</keyword>
<dbReference type="AlphaFoldDB" id="A0A1G7HRS0"/>
<proteinExistence type="predicted"/>
<accession>A0A1G7HRS0</accession>
<organism evidence="1 2">
    <name type="scientific">Epilithonimonas hungarica</name>
    <dbReference type="NCBI Taxonomy" id="454006"/>
    <lineage>
        <taxon>Bacteria</taxon>
        <taxon>Pseudomonadati</taxon>
        <taxon>Bacteroidota</taxon>
        <taxon>Flavobacteriia</taxon>
        <taxon>Flavobacteriales</taxon>
        <taxon>Weeksellaceae</taxon>
        <taxon>Chryseobacterium group</taxon>
        <taxon>Epilithonimonas</taxon>
    </lineage>
</organism>
<protein>
    <submittedName>
        <fullName evidence="1">Uncharacterized protein</fullName>
    </submittedName>
</protein>
<gene>
    <name evidence="1" type="ORF">SAMN05421825_0873</name>
</gene>
<evidence type="ECO:0000313" key="1">
    <source>
        <dbReference type="EMBL" id="SDF02709.1"/>
    </source>
</evidence>